<name>A0A7D5ZBR6_9HYPO</name>
<organism evidence="1 2">
    <name type="scientific">Metarhizium brunneum</name>
    <dbReference type="NCBI Taxonomy" id="500148"/>
    <lineage>
        <taxon>Eukaryota</taxon>
        <taxon>Fungi</taxon>
        <taxon>Dikarya</taxon>
        <taxon>Ascomycota</taxon>
        <taxon>Pezizomycotina</taxon>
        <taxon>Sordariomycetes</taxon>
        <taxon>Hypocreomycetidae</taxon>
        <taxon>Hypocreales</taxon>
        <taxon>Clavicipitaceae</taxon>
        <taxon>Metarhizium</taxon>
    </lineage>
</organism>
<dbReference type="AlphaFoldDB" id="A0A7D5ZBR6"/>
<dbReference type="Proteomes" id="UP000510686">
    <property type="component" value="Chromosome 7"/>
</dbReference>
<gene>
    <name evidence="1" type="ORF">G6M90_00g107630</name>
</gene>
<dbReference type="EMBL" id="CP058938">
    <property type="protein sequence ID" value="QLI74126.1"/>
    <property type="molecule type" value="Genomic_DNA"/>
</dbReference>
<dbReference type="GeneID" id="26243466"/>
<evidence type="ECO:0000313" key="2">
    <source>
        <dbReference type="Proteomes" id="UP000510686"/>
    </source>
</evidence>
<dbReference type="KEGG" id="mbrn:26243466"/>
<dbReference type="RefSeq" id="XP_014544079.1">
    <property type="nucleotide sequence ID" value="XM_014688593.1"/>
</dbReference>
<accession>A0A7D5ZBR6</accession>
<proteinExistence type="predicted"/>
<reference evidence="1 2" key="1">
    <citation type="submission" date="2020-07" db="EMBL/GenBank/DDBJ databases">
        <title>Telomere length de novo assembly of all 7 chromosomes of the fungus, Metarhizium brunneum, using a novel assembly pipeline.</title>
        <authorList>
            <person name="Saud z."/>
            <person name="Kortsinoglou A."/>
            <person name="Kouvelis V.N."/>
            <person name="Butt T.M."/>
        </authorList>
    </citation>
    <scope>NUCLEOTIDE SEQUENCE [LARGE SCALE GENOMIC DNA]</scope>
    <source>
        <strain evidence="1 2">4556</strain>
    </source>
</reference>
<sequence>MTDNHLPLAPPATAEKLPCASDLSALVRLLYSYQHRANFVDVAPWIKIRVNRQQYDLLRETIERLFRRFDFDPTRKTLILRMPSAVHDFFSNLVAGELRDRLQGIASQGGNIGTLAANIISGGSSRIRLSEGVPESSSVIERRPDAQFQHTGAVYPGVVLEVSYTQDGKNVSKIAQDYILYSNGDVKAVIGVRVNKDKDASLSLWSPKYTRSDGKEVLEAEEIISNASRGSADPYYF</sequence>
<keyword evidence="2" id="KW-1185">Reference proteome</keyword>
<dbReference type="OrthoDB" id="4940800at2759"/>
<evidence type="ECO:0000313" key="1">
    <source>
        <dbReference type="EMBL" id="QLI74126.1"/>
    </source>
</evidence>
<protein>
    <submittedName>
        <fullName evidence="1">Uncharacterized protein</fullName>
    </submittedName>
</protein>